<sequence length="73" mass="8448">MMASSVHVWSDTRIYFKEARTLAEQGLEVDFYAIDYPSEKVDVQNLTMHYMKPQKKTSPLCTLALPLQRNDPV</sequence>
<protein>
    <submittedName>
        <fullName evidence="1">Uncharacterized protein</fullName>
    </submittedName>
</protein>
<organism evidence="1 2">
    <name type="scientific">Listeria cornellensis FSL F6-0969</name>
    <dbReference type="NCBI Taxonomy" id="1265820"/>
    <lineage>
        <taxon>Bacteria</taxon>
        <taxon>Bacillati</taxon>
        <taxon>Bacillota</taxon>
        <taxon>Bacilli</taxon>
        <taxon>Bacillales</taxon>
        <taxon>Listeriaceae</taxon>
        <taxon>Listeria</taxon>
    </lineage>
</organism>
<proteinExistence type="predicted"/>
<evidence type="ECO:0000313" key="2">
    <source>
        <dbReference type="Proteomes" id="UP000019254"/>
    </source>
</evidence>
<dbReference type="RefSeq" id="WP_051999559.1">
    <property type="nucleotide sequence ID" value="NZ_AODE01000048.1"/>
</dbReference>
<reference evidence="1 2" key="1">
    <citation type="journal article" date="2014" name="Int. J. Syst. Evol. Microbiol.">
        <title>Listeria floridensis sp. nov., Listeria aquatica sp. nov., Listeria cornellensis sp. nov., Listeria riparia sp. nov. and Listeria grandensis sp. nov., from agricultural and natural environments.</title>
        <authorList>
            <person name="den Bakker H.C."/>
            <person name="Warchocki S."/>
            <person name="Wright E.M."/>
            <person name="Allred A.F."/>
            <person name="Ahlstrom C."/>
            <person name="Manuel C.S."/>
            <person name="Stasiewicz M.J."/>
            <person name="Burrell A."/>
            <person name="Roof S."/>
            <person name="Strawn L."/>
            <person name="Fortes E.D."/>
            <person name="Nightingale K.K."/>
            <person name="Kephart D."/>
            <person name="Wiedmann M."/>
        </authorList>
    </citation>
    <scope>NUCLEOTIDE SEQUENCE [LARGE SCALE GENOMIC DNA]</scope>
    <source>
        <strain evidence="2">FSL F6-969</strain>
    </source>
</reference>
<evidence type="ECO:0000313" key="1">
    <source>
        <dbReference type="EMBL" id="EUJ25232.1"/>
    </source>
</evidence>
<accession>W7BH24</accession>
<gene>
    <name evidence="1" type="ORF">PCORN_18309</name>
</gene>
<name>W7BH24_9LIST</name>
<dbReference type="Proteomes" id="UP000019254">
    <property type="component" value="Unassembled WGS sequence"/>
</dbReference>
<dbReference type="STRING" id="1265820.PCORN_18309"/>
<comment type="caution">
    <text evidence="1">The sequence shown here is derived from an EMBL/GenBank/DDBJ whole genome shotgun (WGS) entry which is preliminary data.</text>
</comment>
<dbReference type="OrthoDB" id="9813214at2"/>
<dbReference type="PATRIC" id="fig|1265820.5.peg.3608"/>
<keyword evidence="2" id="KW-1185">Reference proteome</keyword>
<dbReference type="EMBL" id="AODE01000048">
    <property type="protein sequence ID" value="EUJ25232.1"/>
    <property type="molecule type" value="Genomic_DNA"/>
</dbReference>
<dbReference type="AlphaFoldDB" id="W7BH24"/>